<evidence type="ECO:0000256" key="7">
    <source>
        <dbReference type="ARBA" id="ARBA00022777"/>
    </source>
</evidence>
<evidence type="ECO:0000256" key="5">
    <source>
        <dbReference type="ARBA" id="ARBA00022737"/>
    </source>
</evidence>
<keyword evidence="5" id="KW-0677">Repeat</keyword>
<dbReference type="GO" id="GO:0004674">
    <property type="term" value="F:protein serine/threonine kinase activity"/>
    <property type="evidence" value="ECO:0007669"/>
    <property type="project" value="UniProtKB-KW"/>
</dbReference>
<protein>
    <recommendedName>
        <fullName evidence="1">non-specific serine/threonine protein kinase</fullName>
        <ecNumber evidence="1">2.7.11.1</ecNumber>
    </recommendedName>
</protein>
<dbReference type="PANTHER" id="PTHR48056">
    <property type="entry name" value="LRR RECEPTOR-LIKE SERINE/THREONINE-PROTEIN KINASE-RELATED"/>
    <property type="match status" value="1"/>
</dbReference>
<dbReference type="GO" id="GO:0033612">
    <property type="term" value="F:receptor serine/threonine kinase binding"/>
    <property type="evidence" value="ECO:0007669"/>
    <property type="project" value="TreeGrafter"/>
</dbReference>
<comment type="catalytic activity">
    <reaction evidence="10">
        <text>L-threonyl-[protein] + ATP = O-phospho-L-threonyl-[protein] + ADP + H(+)</text>
        <dbReference type="Rhea" id="RHEA:46608"/>
        <dbReference type="Rhea" id="RHEA-COMP:11060"/>
        <dbReference type="Rhea" id="RHEA-COMP:11605"/>
        <dbReference type="ChEBI" id="CHEBI:15378"/>
        <dbReference type="ChEBI" id="CHEBI:30013"/>
        <dbReference type="ChEBI" id="CHEBI:30616"/>
        <dbReference type="ChEBI" id="CHEBI:61977"/>
        <dbReference type="ChEBI" id="CHEBI:456216"/>
        <dbReference type="EC" id="2.7.11.1"/>
    </reaction>
</comment>
<dbReference type="PROSITE" id="PS50011">
    <property type="entry name" value="PROTEIN_KINASE_DOM"/>
    <property type="match status" value="1"/>
</dbReference>
<dbReference type="Gene3D" id="1.10.510.10">
    <property type="entry name" value="Transferase(Phosphotransferase) domain 1"/>
    <property type="match status" value="1"/>
</dbReference>
<organism evidence="13 14">
    <name type="scientific">Acer saccharum</name>
    <name type="common">Sugar maple</name>
    <dbReference type="NCBI Taxonomy" id="4024"/>
    <lineage>
        <taxon>Eukaryota</taxon>
        <taxon>Viridiplantae</taxon>
        <taxon>Streptophyta</taxon>
        <taxon>Embryophyta</taxon>
        <taxon>Tracheophyta</taxon>
        <taxon>Spermatophyta</taxon>
        <taxon>Magnoliopsida</taxon>
        <taxon>eudicotyledons</taxon>
        <taxon>Gunneridae</taxon>
        <taxon>Pentapetalae</taxon>
        <taxon>rosids</taxon>
        <taxon>malvids</taxon>
        <taxon>Sapindales</taxon>
        <taxon>Sapindaceae</taxon>
        <taxon>Hippocastanoideae</taxon>
        <taxon>Acereae</taxon>
        <taxon>Acer</taxon>
    </lineage>
</organism>
<accession>A0AA39T899</accession>
<evidence type="ECO:0000256" key="1">
    <source>
        <dbReference type="ARBA" id="ARBA00012513"/>
    </source>
</evidence>
<keyword evidence="14" id="KW-1185">Reference proteome</keyword>
<keyword evidence="8" id="KW-0067">ATP-binding</keyword>
<evidence type="ECO:0000256" key="6">
    <source>
        <dbReference type="ARBA" id="ARBA00022741"/>
    </source>
</evidence>
<evidence type="ECO:0000256" key="3">
    <source>
        <dbReference type="ARBA" id="ARBA00022614"/>
    </source>
</evidence>
<dbReference type="GO" id="GO:0005524">
    <property type="term" value="F:ATP binding"/>
    <property type="evidence" value="ECO:0007669"/>
    <property type="project" value="UniProtKB-KW"/>
</dbReference>
<feature type="domain" description="Protein kinase" evidence="12">
    <location>
        <begin position="1"/>
        <end position="137"/>
    </location>
</feature>
<gene>
    <name evidence="13" type="ORF">LWI29_019308</name>
</gene>
<dbReference type="InterPro" id="IPR008271">
    <property type="entry name" value="Ser/Thr_kinase_AS"/>
</dbReference>
<dbReference type="InterPro" id="IPR011009">
    <property type="entry name" value="Kinase-like_dom_sf"/>
</dbReference>
<evidence type="ECO:0000259" key="12">
    <source>
        <dbReference type="PROSITE" id="PS50011"/>
    </source>
</evidence>
<evidence type="ECO:0000256" key="10">
    <source>
        <dbReference type="ARBA" id="ARBA00047899"/>
    </source>
</evidence>
<reference evidence="13" key="1">
    <citation type="journal article" date="2022" name="Plant J.">
        <title>Strategies of tolerance reflected in two North American maple genomes.</title>
        <authorList>
            <person name="McEvoy S.L."/>
            <person name="Sezen U.U."/>
            <person name="Trouern-Trend A."/>
            <person name="McMahon S.M."/>
            <person name="Schaberg P.G."/>
            <person name="Yang J."/>
            <person name="Wegrzyn J.L."/>
            <person name="Swenson N.G."/>
        </authorList>
    </citation>
    <scope>NUCLEOTIDE SEQUENCE</scope>
    <source>
        <strain evidence="13">NS2018</strain>
    </source>
</reference>
<evidence type="ECO:0000256" key="9">
    <source>
        <dbReference type="ARBA" id="ARBA00023180"/>
    </source>
</evidence>
<keyword evidence="3" id="KW-0433">Leucine-rich repeat</keyword>
<reference evidence="13" key="2">
    <citation type="submission" date="2023-06" db="EMBL/GenBank/DDBJ databases">
        <authorList>
            <person name="Swenson N.G."/>
            <person name="Wegrzyn J.L."/>
            <person name="Mcevoy S.L."/>
        </authorList>
    </citation>
    <scope>NUCLEOTIDE SEQUENCE</scope>
    <source>
        <strain evidence="13">NS2018</strain>
        <tissue evidence="13">Leaf</tissue>
    </source>
</reference>
<dbReference type="EMBL" id="JAUESC010000002">
    <property type="protein sequence ID" value="KAK0604776.1"/>
    <property type="molecule type" value="Genomic_DNA"/>
</dbReference>
<dbReference type="Proteomes" id="UP001168877">
    <property type="component" value="Unassembled WGS sequence"/>
</dbReference>
<comment type="caution">
    <text evidence="13">The sequence shown here is derived from an EMBL/GenBank/DDBJ whole genome shotgun (WGS) entry which is preliminary data.</text>
</comment>
<dbReference type="Pfam" id="PF00069">
    <property type="entry name" value="Pkinase"/>
    <property type="match status" value="1"/>
</dbReference>
<dbReference type="SUPFAM" id="SSF56112">
    <property type="entry name" value="Protein kinase-like (PK-like)"/>
    <property type="match status" value="1"/>
</dbReference>
<keyword evidence="7" id="KW-0418">Kinase</keyword>
<evidence type="ECO:0000256" key="4">
    <source>
        <dbReference type="ARBA" id="ARBA00022679"/>
    </source>
</evidence>
<evidence type="ECO:0000256" key="8">
    <source>
        <dbReference type="ARBA" id="ARBA00022840"/>
    </source>
</evidence>
<keyword evidence="2" id="KW-0723">Serine/threonine-protein kinase</keyword>
<dbReference type="PROSITE" id="PS00108">
    <property type="entry name" value="PROTEIN_KINASE_ST"/>
    <property type="match status" value="1"/>
</dbReference>
<evidence type="ECO:0000313" key="13">
    <source>
        <dbReference type="EMBL" id="KAK0604776.1"/>
    </source>
</evidence>
<keyword evidence="6" id="KW-0547">Nucleotide-binding</keyword>
<keyword evidence="9" id="KW-0325">Glycoprotein</keyword>
<evidence type="ECO:0000313" key="14">
    <source>
        <dbReference type="Proteomes" id="UP001168877"/>
    </source>
</evidence>
<keyword evidence="4" id="KW-0808">Transferase</keyword>
<dbReference type="InterPro" id="IPR050647">
    <property type="entry name" value="Plant_LRR-RLKs"/>
</dbReference>
<sequence length="137" mass="14813">MENASLGDVLHGENGGAGLLDWQTGLTIAQGAAKGLSYLHHDCVPAIVYRDVKSNNILLDAEMVPRVADFCLAKTLQREVGGVAGGDMSRVAGSYGYIAPVELLTTFFSYFPFQFVFDINRNDKKSITSIGILQLTK</sequence>
<dbReference type="EC" id="2.7.11.1" evidence="1"/>
<proteinExistence type="predicted"/>
<evidence type="ECO:0000256" key="2">
    <source>
        <dbReference type="ARBA" id="ARBA00022527"/>
    </source>
</evidence>
<dbReference type="FunFam" id="1.10.510.10:FF:001023">
    <property type="entry name" value="Os07g0541700 protein"/>
    <property type="match status" value="1"/>
</dbReference>
<dbReference type="InterPro" id="IPR000719">
    <property type="entry name" value="Prot_kinase_dom"/>
</dbReference>
<comment type="catalytic activity">
    <reaction evidence="11">
        <text>L-seryl-[protein] + ATP = O-phospho-L-seryl-[protein] + ADP + H(+)</text>
        <dbReference type="Rhea" id="RHEA:17989"/>
        <dbReference type="Rhea" id="RHEA-COMP:9863"/>
        <dbReference type="Rhea" id="RHEA-COMP:11604"/>
        <dbReference type="ChEBI" id="CHEBI:15378"/>
        <dbReference type="ChEBI" id="CHEBI:29999"/>
        <dbReference type="ChEBI" id="CHEBI:30616"/>
        <dbReference type="ChEBI" id="CHEBI:83421"/>
        <dbReference type="ChEBI" id="CHEBI:456216"/>
        <dbReference type="EC" id="2.7.11.1"/>
    </reaction>
</comment>
<evidence type="ECO:0000256" key="11">
    <source>
        <dbReference type="ARBA" id="ARBA00048679"/>
    </source>
</evidence>
<dbReference type="PANTHER" id="PTHR48056:SF35">
    <property type="entry name" value="LRR RECEPTOR-LIKE SERINE_THREONINE-PROTEIN KINASE HSL2"/>
    <property type="match status" value="1"/>
</dbReference>
<dbReference type="AlphaFoldDB" id="A0AA39T899"/>
<name>A0AA39T899_ACESA</name>